<organism evidence="3 4">
    <name type="scientific">Haloplanus ruber</name>
    <dbReference type="NCBI Taxonomy" id="869892"/>
    <lineage>
        <taxon>Archaea</taxon>
        <taxon>Methanobacteriati</taxon>
        <taxon>Methanobacteriota</taxon>
        <taxon>Stenosarchaea group</taxon>
        <taxon>Halobacteria</taxon>
        <taxon>Halobacteriales</taxon>
        <taxon>Haloferacaceae</taxon>
        <taxon>Haloplanus</taxon>
    </lineage>
</organism>
<dbReference type="PROSITE" id="PS00028">
    <property type="entry name" value="ZINC_FINGER_C2H2_1"/>
    <property type="match status" value="1"/>
</dbReference>
<dbReference type="EMBL" id="JBHUDL010000010">
    <property type="protein sequence ID" value="MFD1634939.1"/>
    <property type="molecule type" value="Genomic_DNA"/>
</dbReference>
<feature type="domain" description="C2H2-type" evidence="2">
    <location>
        <begin position="17"/>
        <end position="40"/>
    </location>
</feature>
<keyword evidence="4" id="KW-1185">Reference proteome</keyword>
<dbReference type="Proteomes" id="UP001597075">
    <property type="component" value="Unassembled WGS sequence"/>
</dbReference>
<keyword evidence="1" id="KW-0472">Membrane</keyword>
<evidence type="ECO:0000313" key="3">
    <source>
        <dbReference type="EMBL" id="MFD1634939.1"/>
    </source>
</evidence>
<dbReference type="InterPro" id="IPR013087">
    <property type="entry name" value="Znf_C2H2_type"/>
</dbReference>
<dbReference type="PROSITE" id="PS50157">
    <property type="entry name" value="ZINC_FINGER_C2H2_2"/>
    <property type="match status" value="1"/>
</dbReference>
<reference evidence="3 4" key="1">
    <citation type="journal article" date="2019" name="Int. J. Syst. Evol. Microbiol.">
        <title>The Global Catalogue of Microorganisms (GCM) 10K type strain sequencing project: providing services to taxonomists for standard genome sequencing and annotation.</title>
        <authorList>
            <consortium name="The Broad Institute Genomics Platform"/>
            <consortium name="The Broad Institute Genome Sequencing Center for Infectious Disease"/>
            <person name="Wu L."/>
            <person name="Ma J."/>
        </authorList>
    </citation>
    <scope>NUCLEOTIDE SEQUENCE [LARGE SCALE GENOMIC DNA]</scope>
    <source>
        <strain evidence="3 4">CGMCC 1.10594</strain>
    </source>
</reference>
<proteinExistence type="predicted"/>
<dbReference type="AlphaFoldDB" id="A0ABD6D0J8"/>
<feature type="transmembrane region" description="Helical" evidence="1">
    <location>
        <begin position="66"/>
        <end position="88"/>
    </location>
</feature>
<evidence type="ECO:0000259" key="2">
    <source>
        <dbReference type="PROSITE" id="PS50157"/>
    </source>
</evidence>
<dbReference type="RefSeq" id="WP_256405169.1">
    <property type="nucleotide sequence ID" value="NZ_CP187151.1"/>
</dbReference>
<evidence type="ECO:0000256" key="1">
    <source>
        <dbReference type="SAM" id="Phobius"/>
    </source>
</evidence>
<evidence type="ECO:0000313" key="4">
    <source>
        <dbReference type="Proteomes" id="UP001597075"/>
    </source>
</evidence>
<name>A0ABD6D0J8_9EURY</name>
<comment type="caution">
    <text evidence="3">The sequence shown here is derived from an EMBL/GenBank/DDBJ whole genome shotgun (WGS) entry which is preliminary data.</text>
</comment>
<keyword evidence="1" id="KW-1133">Transmembrane helix</keyword>
<accession>A0ABD6D0J8</accession>
<gene>
    <name evidence="3" type="ORF">ACFSBJ_14500</name>
</gene>
<keyword evidence="1" id="KW-0812">Transmembrane</keyword>
<sequence>MTDTEPETHVPPDVTTHVCERCGRPFTDERYLALHRGLDHPSALSAAEREAFDTARTKEEEALQRFRLLALGGLVVLYFGFLMTYAVVT</sequence>
<protein>
    <submittedName>
        <fullName evidence="3">C2H2-type zinc finger protein</fullName>
    </submittedName>
</protein>